<dbReference type="Pfam" id="PF12804">
    <property type="entry name" value="NTP_transf_3"/>
    <property type="match status" value="1"/>
</dbReference>
<dbReference type="EMBL" id="JAVREH010000004">
    <property type="protein sequence ID" value="MDT0260638.1"/>
    <property type="molecule type" value="Genomic_DNA"/>
</dbReference>
<sequence length="260" mass="27743">MSWRPGRSGVDLSGLTTEQQEGGQRAGVTGAVVILAAGKGTRLGRSHPKPLTVLRDGRTILRQQLDHIRAAFAESAADRPRVSVVVGFGKEMIMDAAGCEATFVYNERFDETNTARSLLRALQLAAPGGVLWMNGDVVFVTGLLDHLLTHVQGGTFVAVNTDRVADEEVKYTLDDSGHINELSKAVVGGLGEAVGINFVSAADRPVLVCHLAAVEDSDYFEKGIENAILDAGLRVRAVDISSFGVVEVDFEDDLTRANAL</sequence>
<dbReference type="SUPFAM" id="SSF53448">
    <property type="entry name" value="Nucleotide-diphospho-sugar transferases"/>
    <property type="match status" value="1"/>
</dbReference>
<reference evidence="6" key="1">
    <citation type="submission" date="2023-07" db="EMBL/GenBank/DDBJ databases">
        <title>30 novel species of actinomycetes from the DSMZ collection.</title>
        <authorList>
            <person name="Nouioui I."/>
        </authorList>
    </citation>
    <scope>NUCLEOTIDE SEQUENCE [LARGE SCALE GENOMIC DNA]</scope>
    <source>
        <strain evidence="6">DSM 44399</strain>
    </source>
</reference>
<gene>
    <name evidence="5" type="ORF">RM423_04450</name>
</gene>
<evidence type="ECO:0000259" key="4">
    <source>
        <dbReference type="Pfam" id="PF12804"/>
    </source>
</evidence>
<keyword evidence="1 5" id="KW-0808">Transferase</keyword>
<feature type="domain" description="MobA-like NTP transferase" evidence="4">
    <location>
        <begin position="32"/>
        <end position="163"/>
    </location>
</feature>
<dbReference type="PANTHER" id="PTHR43584:SF8">
    <property type="entry name" value="N-ACETYLMURAMATE ALPHA-1-PHOSPHATE URIDYLYLTRANSFERASE"/>
    <property type="match status" value="1"/>
</dbReference>
<comment type="caution">
    <text evidence="5">The sequence shown here is derived from an EMBL/GenBank/DDBJ whole genome shotgun (WGS) entry which is preliminary data.</text>
</comment>
<protein>
    <submittedName>
        <fullName evidence="5">NTP transferase domain-containing protein</fullName>
    </submittedName>
</protein>
<feature type="region of interest" description="Disordered" evidence="3">
    <location>
        <begin position="1"/>
        <end position="24"/>
    </location>
</feature>
<dbReference type="Gene3D" id="3.90.550.10">
    <property type="entry name" value="Spore Coat Polysaccharide Biosynthesis Protein SpsA, Chain A"/>
    <property type="match status" value="1"/>
</dbReference>
<keyword evidence="2" id="KW-0548">Nucleotidyltransferase</keyword>
<evidence type="ECO:0000313" key="6">
    <source>
        <dbReference type="Proteomes" id="UP001183176"/>
    </source>
</evidence>
<organism evidence="5 6">
    <name type="scientific">Jatrophihabitans lederbergiae</name>
    <dbReference type="NCBI Taxonomy" id="3075547"/>
    <lineage>
        <taxon>Bacteria</taxon>
        <taxon>Bacillati</taxon>
        <taxon>Actinomycetota</taxon>
        <taxon>Actinomycetes</taxon>
        <taxon>Jatrophihabitantales</taxon>
        <taxon>Jatrophihabitantaceae</taxon>
        <taxon>Jatrophihabitans</taxon>
    </lineage>
</organism>
<accession>A0ABU2J7F0</accession>
<dbReference type="PANTHER" id="PTHR43584">
    <property type="entry name" value="NUCLEOTIDYL TRANSFERASE"/>
    <property type="match status" value="1"/>
</dbReference>
<keyword evidence="6" id="KW-1185">Reference proteome</keyword>
<name>A0ABU2J7F0_9ACTN</name>
<dbReference type="RefSeq" id="WP_311421795.1">
    <property type="nucleotide sequence ID" value="NZ_JAVREH010000004.1"/>
</dbReference>
<dbReference type="InterPro" id="IPR050065">
    <property type="entry name" value="GlmU-like"/>
</dbReference>
<dbReference type="Proteomes" id="UP001183176">
    <property type="component" value="Unassembled WGS sequence"/>
</dbReference>
<evidence type="ECO:0000256" key="1">
    <source>
        <dbReference type="ARBA" id="ARBA00022679"/>
    </source>
</evidence>
<evidence type="ECO:0000256" key="3">
    <source>
        <dbReference type="SAM" id="MobiDB-lite"/>
    </source>
</evidence>
<evidence type="ECO:0000256" key="2">
    <source>
        <dbReference type="ARBA" id="ARBA00022695"/>
    </source>
</evidence>
<proteinExistence type="predicted"/>
<dbReference type="InterPro" id="IPR029044">
    <property type="entry name" value="Nucleotide-diphossugar_trans"/>
</dbReference>
<dbReference type="InterPro" id="IPR025877">
    <property type="entry name" value="MobA-like_NTP_Trfase"/>
</dbReference>
<dbReference type="GO" id="GO:0016740">
    <property type="term" value="F:transferase activity"/>
    <property type="evidence" value="ECO:0007669"/>
    <property type="project" value="UniProtKB-KW"/>
</dbReference>
<evidence type="ECO:0000313" key="5">
    <source>
        <dbReference type="EMBL" id="MDT0260638.1"/>
    </source>
</evidence>